<dbReference type="InterPro" id="IPR001584">
    <property type="entry name" value="Integrase_cat-core"/>
</dbReference>
<keyword evidence="4" id="KW-1185">Reference proteome</keyword>
<dbReference type="RefSeq" id="WP_284317197.1">
    <property type="nucleotide sequence ID" value="NZ_BSPC01000102.1"/>
</dbReference>
<dbReference type="Proteomes" id="UP001156882">
    <property type="component" value="Unassembled WGS sequence"/>
</dbReference>
<organism evidence="3 4">
    <name type="scientific">Labrys miyagiensis</name>
    <dbReference type="NCBI Taxonomy" id="346912"/>
    <lineage>
        <taxon>Bacteria</taxon>
        <taxon>Pseudomonadati</taxon>
        <taxon>Pseudomonadota</taxon>
        <taxon>Alphaproteobacteria</taxon>
        <taxon>Hyphomicrobiales</taxon>
        <taxon>Xanthobacteraceae</taxon>
        <taxon>Labrys</taxon>
    </lineage>
</organism>
<sequence>MTVLSMSRTEIDRVHVLKDLLAERIRTREAAQLMSVTTRQVFRLLQAYHAGGPAALISKKRGKPSNRSYPAIVRTEVVALIKANYVDFGPTLAAEKLAERHGLHFGVETIRRWMMAEGIWKDRRQRHKPVHQPRYRRECFGELIQIDGSEHWWFEDRGPQCTLLVFIDDATSRLMHLRFVETESTFDYFIAARTYLERHGKPVAFYSDKHATFRVNKADATGGDGMTQFGRALHELNIDIICANIPQAKGRVERANGTLQDRLVKEMRLAGISTMEAGNAFLPTFMEDYNKRFAKLPFNDKDLHRPLAEHDDIEDAFAWKEERTVSFNLTLQYDKVLFMLEPNETTRPLARQRVMIYDYPDGHFAIKHKGRTLPYKIFDKLRQIDQAAIVENKRLGPILAMIAEQQKQMDMRRSNKAPRRRGQAQSMFKAG</sequence>
<feature type="domain" description="Integrase catalytic" evidence="2">
    <location>
        <begin position="129"/>
        <end position="314"/>
    </location>
</feature>
<dbReference type="PANTHER" id="PTHR35004">
    <property type="entry name" value="TRANSPOSASE RV3428C-RELATED"/>
    <property type="match status" value="1"/>
</dbReference>
<evidence type="ECO:0000256" key="1">
    <source>
        <dbReference type="SAM" id="MobiDB-lite"/>
    </source>
</evidence>
<dbReference type="InterPro" id="IPR012337">
    <property type="entry name" value="RNaseH-like_sf"/>
</dbReference>
<evidence type="ECO:0000313" key="3">
    <source>
        <dbReference type="EMBL" id="GLS24280.1"/>
    </source>
</evidence>
<feature type="region of interest" description="Disordered" evidence="1">
    <location>
        <begin position="407"/>
        <end position="431"/>
    </location>
</feature>
<dbReference type="SUPFAM" id="SSF46689">
    <property type="entry name" value="Homeodomain-like"/>
    <property type="match status" value="1"/>
</dbReference>
<dbReference type="InterPro" id="IPR047797">
    <property type="entry name" value="ISNCY_transpos"/>
</dbReference>
<dbReference type="EMBL" id="BSPC01000102">
    <property type="protein sequence ID" value="GLS24280.1"/>
    <property type="molecule type" value="Genomic_DNA"/>
</dbReference>
<reference evidence="4" key="1">
    <citation type="journal article" date="2019" name="Int. J. Syst. Evol. Microbiol.">
        <title>The Global Catalogue of Microorganisms (GCM) 10K type strain sequencing project: providing services to taxonomists for standard genome sequencing and annotation.</title>
        <authorList>
            <consortium name="The Broad Institute Genomics Platform"/>
            <consortium name="The Broad Institute Genome Sequencing Center for Infectious Disease"/>
            <person name="Wu L."/>
            <person name="Ma J."/>
        </authorList>
    </citation>
    <scope>NUCLEOTIDE SEQUENCE [LARGE SCALE GENOMIC DNA]</scope>
    <source>
        <strain evidence="4">NBRC 101365</strain>
    </source>
</reference>
<comment type="caution">
    <text evidence="3">The sequence shown here is derived from an EMBL/GenBank/DDBJ whole genome shotgun (WGS) entry which is preliminary data.</text>
</comment>
<accession>A0ABQ6CZ05</accession>
<gene>
    <name evidence="3" type="ORF">GCM10007874_73020</name>
</gene>
<dbReference type="InterPro" id="IPR036397">
    <property type="entry name" value="RNaseH_sf"/>
</dbReference>
<name>A0ABQ6CZ05_9HYPH</name>
<proteinExistence type="predicted"/>
<protein>
    <submittedName>
        <fullName evidence="3">Transposase</fullName>
    </submittedName>
</protein>
<evidence type="ECO:0000259" key="2">
    <source>
        <dbReference type="PROSITE" id="PS50994"/>
    </source>
</evidence>
<dbReference type="Pfam" id="PF13565">
    <property type="entry name" value="HTH_32"/>
    <property type="match status" value="1"/>
</dbReference>
<dbReference type="NCBIfam" id="NF033594">
    <property type="entry name" value="transpos_ISNCY_2"/>
    <property type="match status" value="1"/>
</dbReference>
<dbReference type="Gene3D" id="3.30.420.10">
    <property type="entry name" value="Ribonuclease H-like superfamily/Ribonuclease H"/>
    <property type="match status" value="1"/>
</dbReference>
<dbReference type="PANTHER" id="PTHR35004:SF7">
    <property type="entry name" value="INTEGRASE PROTEIN"/>
    <property type="match status" value="1"/>
</dbReference>
<evidence type="ECO:0000313" key="4">
    <source>
        <dbReference type="Proteomes" id="UP001156882"/>
    </source>
</evidence>
<dbReference type="SUPFAM" id="SSF53098">
    <property type="entry name" value="Ribonuclease H-like"/>
    <property type="match status" value="1"/>
</dbReference>
<dbReference type="InterPro" id="IPR009057">
    <property type="entry name" value="Homeodomain-like_sf"/>
</dbReference>
<dbReference type="PROSITE" id="PS50994">
    <property type="entry name" value="INTEGRASE"/>
    <property type="match status" value="1"/>
</dbReference>